<dbReference type="KEGG" id="bph:Bphy_3586"/>
<dbReference type="STRING" id="391038.Bphy_3586"/>
<accession>B2JM35</accession>
<evidence type="ECO:0000313" key="2">
    <source>
        <dbReference type="Proteomes" id="UP000001192"/>
    </source>
</evidence>
<organism evidence="1 2">
    <name type="scientific">Paraburkholderia phymatum (strain DSM 17167 / CIP 108236 / LMG 21445 / STM815)</name>
    <name type="common">Burkholderia phymatum</name>
    <dbReference type="NCBI Taxonomy" id="391038"/>
    <lineage>
        <taxon>Bacteria</taxon>
        <taxon>Pseudomonadati</taxon>
        <taxon>Pseudomonadota</taxon>
        <taxon>Betaproteobacteria</taxon>
        <taxon>Burkholderiales</taxon>
        <taxon>Burkholderiaceae</taxon>
        <taxon>Paraburkholderia</taxon>
    </lineage>
</organism>
<gene>
    <name evidence="1" type="ordered locus">Bphy_3586</name>
</gene>
<dbReference type="Proteomes" id="UP000001192">
    <property type="component" value="Chromosome 2"/>
</dbReference>
<sequence>MRDGPVCLEGTSQRFCCRIALNKEPLTRAQVREELVQLHDAGYSPLDDRNSYPTDIPECRGPHRGSTSRVVAAKRIWQRVEWRVAGGCAQGCGRHCVRASLTACWLAHERVLRVP</sequence>
<name>B2JM35_PARP8</name>
<dbReference type="EMBL" id="CP001044">
    <property type="protein sequence ID" value="ACC72725.1"/>
    <property type="molecule type" value="Genomic_DNA"/>
</dbReference>
<keyword evidence="2" id="KW-1185">Reference proteome</keyword>
<reference evidence="2" key="1">
    <citation type="journal article" date="2014" name="Stand. Genomic Sci.">
        <title>Complete genome sequence of Burkholderia phymatum STM815(T), a broad host range and efficient nitrogen-fixing symbiont of Mimosa species.</title>
        <authorList>
            <person name="Moulin L."/>
            <person name="Klonowska A."/>
            <person name="Caroline B."/>
            <person name="Booth K."/>
            <person name="Vriezen J.A."/>
            <person name="Melkonian R."/>
            <person name="James E.K."/>
            <person name="Young J.P."/>
            <person name="Bena G."/>
            <person name="Hauser L."/>
            <person name="Land M."/>
            <person name="Kyrpides N."/>
            <person name="Bruce D."/>
            <person name="Chain P."/>
            <person name="Copeland A."/>
            <person name="Pitluck S."/>
            <person name="Woyke T."/>
            <person name="Lizotte-Waniewski M."/>
            <person name="Bristow J."/>
            <person name="Riley M."/>
        </authorList>
    </citation>
    <scope>NUCLEOTIDE SEQUENCE [LARGE SCALE GENOMIC DNA]</scope>
    <source>
        <strain evidence="2">DSM 17167 / CIP 108236 / LMG 21445 / STM815</strain>
    </source>
</reference>
<dbReference type="InterPro" id="IPR025421">
    <property type="entry name" value="DUF4148"/>
</dbReference>
<evidence type="ECO:0000313" key="1">
    <source>
        <dbReference type="EMBL" id="ACC72725.1"/>
    </source>
</evidence>
<protein>
    <submittedName>
        <fullName evidence="1">Uncharacterized protein</fullName>
    </submittedName>
</protein>
<dbReference type="RefSeq" id="WP_012402898.1">
    <property type="nucleotide sequence ID" value="NC_010623.1"/>
</dbReference>
<dbReference type="Pfam" id="PF13663">
    <property type="entry name" value="DUF4148"/>
    <property type="match status" value="1"/>
</dbReference>
<dbReference type="HOGENOM" id="CLU_2104411_0_0_4"/>
<proteinExistence type="predicted"/>
<dbReference type="AlphaFoldDB" id="B2JM35"/>